<dbReference type="InterPro" id="IPR001810">
    <property type="entry name" value="F-box_dom"/>
</dbReference>
<feature type="domain" description="F-box" evidence="1">
    <location>
        <begin position="7"/>
        <end position="47"/>
    </location>
</feature>
<accession>A0A6D2J5M1</accession>
<name>A0A6D2J5M1_9BRAS</name>
<feature type="domain" description="F-box associated beta-propeller type 3" evidence="2">
    <location>
        <begin position="59"/>
        <end position="316"/>
    </location>
</feature>
<dbReference type="Pfam" id="PF00646">
    <property type="entry name" value="F-box"/>
    <property type="match status" value="1"/>
</dbReference>
<dbReference type="InterPro" id="IPR036047">
    <property type="entry name" value="F-box-like_dom_sf"/>
</dbReference>
<evidence type="ECO:0000259" key="1">
    <source>
        <dbReference type="Pfam" id="PF00646"/>
    </source>
</evidence>
<reference evidence="3" key="1">
    <citation type="submission" date="2020-01" db="EMBL/GenBank/DDBJ databases">
        <authorList>
            <person name="Mishra B."/>
        </authorList>
    </citation>
    <scope>NUCLEOTIDE SEQUENCE [LARGE SCALE GENOMIC DNA]</scope>
</reference>
<protein>
    <submittedName>
        <fullName evidence="3">Uncharacterized protein</fullName>
    </submittedName>
</protein>
<dbReference type="PANTHER" id="PTHR31111:SF130">
    <property type="entry name" value="F-BOX ASSOCIATED UBIQUITINATION EFFECTOR FAMILY PROTEIN"/>
    <property type="match status" value="1"/>
</dbReference>
<dbReference type="AlphaFoldDB" id="A0A6D2J5M1"/>
<evidence type="ECO:0000259" key="2">
    <source>
        <dbReference type="Pfam" id="PF08268"/>
    </source>
</evidence>
<proteinExistence type="predicted"/>
<dbReference type="InterPro" id="IPR017451">
    <property type="entry name" value="F-box-assoc_interact_dom"/>
</dbReference>
<sequence length="378" mass="43512">MERGKTLDSIPIDLILEILFRASTKSVARFGLASKFCASIVRRPDFTELFLTRSSARPRLLFAIRQGSKWSFYSSPQLAPGECRSNSSSSLVAAADHQVELDGYTHPVICEPVSGLIYFHNVHIEKMNVITVPVVYNPSTGQYTSFPKRTRTTKFALRSLLGYDPVDKQFKVLSYDSGEREYHILTLGTGKEYSWRKIEFPARHSPFSEEICIDGVLYYLADVVYRYSPEPSVSRVSIACFDVRSEKIRFLDASMFLKPSRRPYTLINYKGELGVIGSTWHGFDRDGNHTIEFKLWVLKDVQKNSWSKSVFSARPEEVSFPCALLSLERLRQVKFFFRWTVQPHPSMFSTSVRRETLPRELKSEVLKRLRILAKFTRL</sequence>
<dbReference type="NCBIfam" id="TIGR01640">
    <property type="entry name" value="F_box_assoc_1"/>
    <property type="match status" value="1"/>
</dbReference>
<gene>
    <name evidence="3" type="ORF">MERR_LOCUS24020</name>
</gene>
<dbReference type="SUPFAM" id="SSF81383">
    <property type="entry name" value="F-box domain"/>
    <property type="match status" value="1"/>
</dbReference>
<evidence type="ECO:0000313" key="4">
    <source>
        <dbReference type="Proteomes" id="UP000467841"/>
    </source>
</evidence>
<evidence type="ECO:0000313" key="3">
    <source>
        <dbReference type="EMBL" id="CAA7036785.1"/>
    </source>
</evidence>
<dbReference type="InterPro" id="IPR013187">
    <property type="entry name" value="F-box-assoc_dom_typ3"/>
</dbReference>
<comment type="caution">
    <text evidence="3">The sequence shown here is derived from an EMBL/GenBank/DDBJ whole genome shotgun (WGS) entry which is preliminary data.</text>
</comment>
<dbReference type="Pfam" id="PF08268">
    <property type="entry name" value="FBA_3"/>
    <property type="match status" value="1"/>
</dbReference>
<dbReference type="EMBL" id="CACVBM020001163">
    <property type="protein sequence ID" value="CAA7036785.1"/>
    <property type="molecule type" value="Genomic_DNA"/>
</dbReference>
<dbReference type="Proteomes" id="UP000467841">
    <property type="component" value="Unassembled WGS sequence"/>
</dbReference>
<keyword evidence="4" id="KW-1185">Reference proteome</keyword>
<dbReference type="OrthoDB" id="10491710at2759"/>
<dbReference type="PANTHER" id="PTHR31111">
    <property type="entry name" value="BNAA05G37150D PROTEIN-RELATED"/>
    <property type="match status" value="1"/>
</dbReference>
<organism evidence="3 4">
    <name type="scientific">Microthlaspi erraticum</name>
    <dbReference type="NCBI Taxonomy" id="1685480"/>
    <lineage>
        <taxon>Eukaryota</taxon>
        <taxon>Viridiplantae</taxon>
        <taxon>Streptophyta</taxon>
        <taxon>Embryophyta</taxon>
        <taxon>Tracheophyta</taxon>
        <taxon>Spermatophyta</taxon>
        <taxon>Magnoliopsida</taxon>
        <taxon>eudicotyledons</taxon>
        <taxon>Gunneridae</taxon>
        <taxon>Pentapetalae</taxon>
        <taxon>rosids</taxon>
        <taxon>malvids</taxon>
        <taxon>Brassicales</taxon>
        <taxon>Brassicaceae</taxon>
        <taxon>Coluteocarpeae</taxon>
        <taxon>Microthlaspi</taxon>
    </lineage>
</organism>